<reference evidence="1 2" key="1">
    <citation type="submission" date="2020-09" db="EMBL/GenBank/DDBJ databases">
        <title>Echinicola sp. CAU 1574 isolated from sand of Sido Beach.</title>
        <authorList>
            <person name="Kim W."/>
        </authorList>
    </citation>
    <scope>NUCLEOTIDE SEQUENCE [LARGE SCALE GENOMIC DNA]</scope>
    <source>
        <strain evidence="1 2">CAU 1574</strain>
    </source>
</reference>
<comment type="caution">
    <text evidence="1">The sequence shown here is derived from an EMBL/GenBank/DDBJ whole genome shotgun (WGS) entry which is preliminary data.</text>
</comment>
<evidence type="ECO:0008006" key="3">
    <source>
        <dbReference type="Google" id="ProtNLM"/>
    </source>
</evidence>
<proteinExistence type="predicted"/>
<dbReference type="EMBL" id="JACYTQ010000003">
    <property type="protein sequence ID" value="MBD8489305.1"/>
    <property type="molecule type" value="Genomic_DNA"/>
</dbReference>
<accession>A0ABR9AN33</accession>
<dbReference type="RefSeq" id="WP_192010186.1">
    <property type="nucleotide sequence ID" value="NZ_JACYTQ010000003.1"/>
</dbReference>
<keyword evidence="2" id="KW-1185">Reference proteome</keyword>
<organism evidence="1 2">
    <name type="scientific">Echinicola arenosa</name>
    <dbReference type="NCBI Taxonomy" id="2774144"/>
    <lineage>
        <taxon>Bacteria</taxon>
        <taxon>Pseudomonadati</taxon>
        <taxon>Bacteroidota</taxon>
        <taxon>Cytophagia</taxon>
        <taxon>Cytophagales</taxon>
        <taxon>Cyclobacteriaceae</taxon>
        <taxon>Echinicola</taxon>
    </lineage>
</organism>
<dbReference type="Proteomes" id="UP000647133">
    <property type="component" value="Unassembled WGS sequence"/>
</dbReference>
<sequence>MNHKFNYQLFAVLLLILFSCKEAKEDTSANGLRHFTYDKVKPADFPAMDIPGFNFPEDSTILNQWIHEMDTSNIYLHGWGIWTGLTSLTSQKIPGDPRNLRVFETWMTPEEMIDSIKNQPIQRSNRANLKVPNQFTHFASKQKTVNDSIFESVSYSPGASDYAIQNKIFMATTLYDMAKNQNREEIPFFPTNAITIKPVFKLLPTSGGQTQFDIATWPGTIDSLAAFPEKEWNNYVTVDVSGQGDGTNNTFSLDDFIHFKLNDEDAYFLNQEFSENTGNQFNAKPGDVAILVGMHVTSREITNWTWQTFWWTADPDNPAAPSSKAIADSRPDELKGAARHYAMAVAYYMVNPNEPYEGENITGSPNYAFNPYLEAGFGPKVFDDAISFVDTEEGKIDTYAGVRTNCMSCHRMATINPEGLSTSSNSKTPYVGNAYISRSDSLFEGQLLLDFAWSIQGNVDTTGIKAYLEQ</sequence>
<name>A0ABR9AN33_9BACT</name>
<evidence type="ECO:0000313" key="1">
    <source>
        <dbReference type="EMBL" id="MBD8489305.1"/>
    </source>
</evidence>
<protein>
    <recommendedName>
        <fullName evidence="3">Cytochrome c domain-containing protein</fullName>
    </recommendedName>
</protein>
<gene>
    <name evidence="1" type="ORF">IFO69_11160</name>
</gene>
<dbReference type="PROSITE" id="PS51257">
    <property type="entry name" value="PROKAR_LIPOPROTEIN"/>
    <property type="match status" value="1"/>
</dbReference>
<evidence type="ECO:0000313" key="2">
    <source>
        <dbReference type="Proteomes" id="UP000647133"/>
    </source>
</evidence>